<dbReference type="InterPro" id="IPR001757">
    <property type="entry name" value="P_typ_ATPase"/>
</dbReference>
<dbReference type="Proteomes" id="UP000751190">
    <property type="component" value="Unassembled WGS sequence"/>
</dbReference>
<keyword evidence="5" id="KW-0479">Metal-binding</keyword>
<protein>
    <recommendedName>
        <fullName evidence="15">P-type phospholipid transporter</fullName>
    </recommendedName>
</protein>
<feature type="region of interest" description="Disordered" evidence="9">
    <location>
        <begin position="845"/>
        <end position="880"/>
    </location>
</feature>
<comment type="subcellular location">
    <subcellularLocation>
        <location evidence="2">Endomembrane system</location>
    </subcellularLocation>
    <subcellularLocation>
        <location evidence="1">Membrane</location>
        <topology evidence="1">Multi-pass membrane protein</topology>
    </subcellularLocation>
</comment>
<dbReference type="GO" id="GO:0005524">
    <property type="term" value="F:ATP binding"/>
    <property type="evidence" value="ECO:0007669"/>
    <property type="project" value="InterPro"/>
</dbReference>
<feature type="compositionally biased region" description="Low complexity" evidence="9">
    <location>
        <begin position="857"/>
        <end position="866"/>
    </location>
</feature>
<gene>
    <name evidence="13" type="ORF">KFE25_012721</name>
</gene>
<dbReference type="Gene3D" id="3.40.50.1000">
    <property type="entry name" value="HAD superfamily/HAD-like"/>
    <property type="match status" value="3"/>
</dbReference>
<dbReference type="GO" id="GO:0045332">
    <property type="term" value="P:phospholipid translocation"/>
    <property type="evidence" value="ECO:0007669"/>
    <property type="project" value="TreeGrafter"/>
</dbReference>
<feature type="region of interest" description="Disordered" evidence="9">
    <location>
        <begin position="1431"/>
        <end position="1451"/>
    </location>
</feature>
<dbReference type="PROSITE" id="PS00154">
    <property type="entry name" value="ATPASE_E1_E2"/>
    <property type="match status" value="1"/>
</dbReference>
<organism evidence="13 14">
    <name type="scientific">Diacronema lutheri</name>
    <name type="common">Unicellular marine alga</name>
    <name type="synonym">Monochrysis lutheri</name>
    <dbReference type="NCBI Taxonomy" id="2081491"/>
    <lineage>
        <taxon>Eukaryota</taxon>
        <taxon>Haptista</taxon>
        <taxon>Haptophyta</taxon>
        <taxon>Pavlovophyceae</taxon>
        <taxon>Pavlovales</taxon>
        <taxon>Pavlovaceae</taxon>
        <taxon>Diacronema</taxon>
    </lineage>
</organism>
<evidence type="ECO:0000256" key="10">
    <source>
        <dbReference type="SAM" id="Phobius"/>
    </source>
</evidence>
<dbReference type="GO" id="GO:0016887">
    <property type="term" value="F:ATP hydrolysis activity"/>
    <property type="evidence" value="ECO:0007669"/>
    <property type="project" value="InterPro"/>
</dbReference>
<dbReference type="InterPro" id="IPR023298">
    <property type="entry name" value="ATPase_P-typ_TM_dom_sf"/>
</dbReference>
<dbReference type="Gene3D" id="3.40.1110.10">
    <property type="entry name" value="Calcium-transporting ATPase, cytoplasmic domain N"/>
    <property type="match status" value="2"/>
</dbReference>
<reference evidence="13" key="1">
    <citation type="submission" date="2021-05" db="EMBL/GenBank/DDBJ databases">
        <title>The genome of the haptophyte Pavlova lutheri (Diacronema luteri, Pavlovales) - a model for lipid biosynthesis in eukaryotic algae.</title>
        <authorList>
            <person name="Hulatt C.J."/>
            <person name="Posewitz M.C."/>
        </authorList>
    </citation>
    <scope>NUCLEOTIDE SEQUENCE</scope>
    <source>
        <strain evidence="13">NIVA-4/92</strain>
    </source>
</reference>
<dbReference type="GO" id="GO:0012505">
    <property type="term" value="C:endomembrane system"/>
    <property type="evidence" value="ECO:0007669"/>
    <property type="project" value="UniProtKB-SubCell"/>
</dbReference>
<evidence type="ECO:0008006" key="15">
    <source>
        <dbReference type="Google" id="ProtNLM"/>
    </source>
</evidence>
<feature type="transmembrane region" description="Helical" evidence="10">
    <location>
        <begin position="1208"/>
        <end position="1229"/>
    </location>
</feature>
<feature type="transmembrane region" description="Helical" evidence="10">
    <location>
        <begin position="1249"/>
        <end position="1269"/>
    </location>
</feature>
<dbReference type="Gene3D" id="2.70.150.10">
    <property type="entry name" value="Calcium-transporting ATPase, cytoplasmic transduction domain A"/>
    <property type="match status" value="1"/>
</dbReference>
<evidence type="ECO:0000256" key="6">
    <source>
        <dbReference type="ARBA" id="ARBA00022842"/>
    </source>
</evidence>
<dbReference type="SUPFAM" id="SSF81665">
    <property type="entry name" value="Calcium ATPase, transmembrane domain M"/>
    <property type="match status" value="1"/>
</dbReference>
<dbReference type="GO" id="GO:0140326">
    <property type="term" value="F:ATPase-coupled intramembrane lipid transporter activity"/>
    <property type="evidence" value="ECO:0007669"/>
    <property type="project" value="TreeGrafter"/>
</dbReference>
<feature type="transmembrane region" description="Helical" evidence="10">
    <location>
        <begin position="376"/>
        <end position="402"/>
    </location>
</feature>
<accession>A0A8J6C474</accession>
<dbReference type="InterPro" id="IPR023299">
    <property type="entry name" value="ATPase_P-typ_cyto_dom_N"/>
</dbReference>
<evidence type="ECO:0000256" key="9">
    <source>
        <dbReference type="SAM" id="MobiDB-lite"/>
    </source>
</evidence>
<sequence>MEPSAEMDAFKLRGSVGSVLPKALHLNGALGQPGADQYPSNAVHSHRYTLLNFLPLQVYEQLNPLRKFANFYFLCVGCLQAVPSISVTGGLPVTFGPLMFVLGVDALTKLYEDWQRRRSDALTNSEPTRVLNHATGAFDTRPWDEIKTGDIVAVRNREIFPADLLLLGAAGGAHGGQVAGHCWVSTKSLDGETDTKLREAPKVTTAHLADGPDAHALLLALRGTLRCEPPNGNCNDFAGLLHVAPAEGAAEGAGVIVAPITENNMLLRGCQLRNTAEVYALVVSTGAHTKAQYGAASGGGASLSSTAEKVGAMTPRMNRDILGICAMLAALSVLGVVLHRAWCGAIEARGLDLWYLAHQPLALCENAGELLGSYFLLSYTFIPVSLYVSVNLVYTATAFLMAQDLRMYDAHLDQPAEVRAMSLCDELGRISHVLSDKTGTLTANHMRLRRLTLGHAIFGASDGAAAGSGAPSPASSRASADGAFAPLASPRARASRAAGGACAPHASSASRGAVAELPPGTQLQPLGSPHARPLPAHYGCKAATAPFVRYAERDGAVEAGESLYGALDDGSAKGVSTRAELQLLMAHLAVNHSVLYEEVGAGTELSASSPDELALVAAAEHFGYEFAARDLGAGCVLVRNKREGATAPAHAVRILAVFPYVSSRKRMTTLVRLPQALCPPGAPPSGRAYAFTKGADNVLLERLAPPSASAEAANANSAERVAALRQTLGGWADEALRTLVFGARAVPDAELEPWLRRYALALEDPRERAAQKDGRPNRIDALQAEIEVDLLLQGGSAVEDELQDGVPDALRDLGRAGVKVWMLTGDKVGTAKNIAAACSLLPSPAAAPPHHDHRPVATGASLSAPAASPPPPPGGDARAARAGSVLELTAETVHGLEGVPATDLAAVAREAAAHYAAISAASKGRRQPWRLGAQAAPAQPDMFRALEAKHPALRTLTHEMVKAARAVREAYGEAIDVSRGALSPRPSADDGAASSFGFARGGGGGGGDGGAELHLVVDEKAIDWLLAVVPAEFAAVALRAKAVVACRCRQEQKAQMVNVVVQQGRGARVLAIGDGANDVAMIRAAHVGVGIAGKEGMQAVQNADFAIGQFRFLRRLLLVHGRHNYRRMAVLVCYMFYKNVIDRFAQFVYTAESGWSGQKYYSEVATQLFNVIYTSLPIILVAVTDADVPRYVAERVPALYRAGVRQAVYTHALFWSWVAEALLVGGLLYMASKEVFAAQFARGLSSPSVLSLGIICQSTIVTVCTLRLALEVHAWKWPDAFVFALSLGAWVLSMLVFSSVYFNFWSEWWGFVNELLFTAPFWLFSFWSITIGLLPKLCREVVGWLWPDTSRRTRFLRMRRTQRTASEHTRMLLTGKPRDSNWQQGDAELGHVPSPPRTPSMLVDALDHGFAFSHNDPAGSVIAAVLQSPRDLGSEGSSAITVAAESPREDA</sequence>
<dbReference type="OMA" id="WHRRYEE"/>
<keyword evidence="6" id="KW-0460">Magnesium</keyword>
<dbReference type="GO" id="GO:0005886">
    <property type="term" value="C:plasma membrane"/>
    <property type="evidence" value="ECO:0007669"/>
    <property type="project" value="TreeGrafter"/>
</dbReference>
<feature type="transmembrane region" description="Helical" evidence="10">
    <location>
        <begin position="321"/>
        <end position="342"/>
    </location>
</feature>
<keyword evidence="3" id="KW-0813">Transport</keyword>
<dbReference type="PANTHER" id="PTHR24092:SF180">
    <property type="entry name" value="PHOSPHOLIPID-TRANSPORTING ATPASE DNF1-RELATED"/>
    <property type="match status" value="1"/>
</dbReference>
<comment type="caution">
    <text evidence="13">The sequence shown here is derived from an EMBL/GenBank/DDBJ whole genome shotgun (WGS) entry which is preliminary data.</text>
</comment>
<evidence type="ECO:0000256" key="7">
    <source>
        <dbReference type="ARBA" id="ARBA00022989"/>
    </source>
</evidence>
<dbReference type="InterPro" id="IPR032631">
    <property type="entry name" value="P-type_ATPase_N"/>
</dbReference>
<proteinExistence type="predicted"/>
<dbReference type="InterPro" id="IPR008250">
    <property type="entry name" value="ATPase_P-typ_transduc_dom_A_sf"/>
</dbReference>
<dbReference type="NCBIfam" id="TIGR01494">
    <property type="entry name" value="ATPase_P-type"/>
    <property type="match status" value="1"/>
</dbReference>
<dbReference type="PRINTS" id="PR00119">
    <property type="entry name" value="CATATPASE"/>
</dbReference>
<keyword evidence="14" id="KW-1185">Reference proteome</keyword>
<dbReference type="InterPro" id="IPR036412">
    <property type="entry name" value="HAD-like_sf"/>
</dbReference>
<dbReference type="Pfam" id="PF16209">
    <property type="entry name" value="PhoLip_ATPase_N"/>
    <property type="match status" value="1"/>
</dbReference>
<feature type="domain" description="P-type ATPase N-terminal" evidence="11">
    <location>
        <begin position="35"/>
        <end position="89"/>
    </location>
</feature>
<evidence type="ECO:0000256" key="3">
    <source>
        <dbReference type="ARBA" id="ARBA00022448"/>
    </source>
</evidence>
<dbReference type="SUPFAM" id="SSF81653">
    <property type="entry name" value="Calcium ATPase, transduction domain A"/>
    <property type="match status" value="1"/>
</dbReference>
<feature type="region of interest" description="Disordered" evidence="9">
    <location>
        <begin position="510"/>
        <end position="530"/>
    </location>
</feature>
<dbReference type="InterPro" id="IPR032630">
    <property type="entry name" value="P_typ_ATPase_c"/>
</dbReference>
<name>A0A8J6C474_DIALT</name>
<evidence type="ECO:0000256" key="5">
    <source>
        <dbReference type="ARBA" id="ARBA00022723"/>
    </source>
</evidence>
<dbReference type="SUPFAM" id="SSF56784">
    <property type="entry name" value="HAD-like"/>
    <property type="match status" value="1"/>
</dbReference>
<dbReference type="SUPFAM" id="SSF81660">
    <property type="entry name" value="Metal cation-transporting ATPase, ATP-binding domain N"/>
    <property type="match status" value="1"/>
</dbReference>
<evidence type="ECO:0000256" key="4">
    <source>
        <dbReference type="ARBA" id="ARBA00022692"/>
    </source>
</evidence>
<dbReference type="InterPro" id="IPR018303">
    <property type="entry name" value="ATPase_P-typ_P_site"/>
</dbReference>
<dbReference type="InterPro" id="IPR023214">
    <property type="entry name" value="HAD_sf"/>
</dbReference>
<evidence type="ECO:0000256" key="1">
    <source>
        <dbReference type="ARBA" id="ARBA00004141"/>
    </source>
</evidence>
<dbReference type="PANTHER" id="PTHR24092">
    <property type="entry name" value="PROBABLE PHOSPHOLIPID-TRANSPORTING ATPASE"/>
    <property type="match status" value="1"/>
</dbReference>
<feature type="transmembrane region" description="Helical" evidence="10">
    <location>
        <begin position="1308"/>
        <end position="1329"/>
    </location>
</feature>
<keyword evidence="8 10" id="KW-0472">Membrane</keyword>
<evidence type="ECO:0000256" key="8">
    <source>
        <dbReference type="ARBA" id="ARBA00023136"/>
    </source>
</evidence>
<evidence type="ECO:0000256" key="2">
    <source>
        <dbReference type="ARBA" id="ARBA00004308"/>
    </source>
</evidence>
<feature type="domain" description="P-type ATPase C-terminal" evidence="12">
    <location>
        <begin position="1100"/>
        <end position="1342"/>
    </location>
</feature>
<evidence type="ECO:0000313" key="13">
    <source>
        <dbReference type="EMBL" id="KAG8458061.1"/>
    </source>
</evidence>
<dbReference type="Pfam" id="PF13246">
    <property type="entry name" value="Cation_ATPase"/>
    <property type="match status" value="1"/>
</dbReference>
<evidence type="ECO:0000259" key="12">
    <source>
        <dbReference type="Pfam" id="PF16212"/>
    </source>
</evidence>
<dbReference type="OrthoDB" id="377733at2759"/>
<dbReference type="EMBL" id="JAGTXO010000057">
    <property type="protein sequence ID" value="KAG8458061.1"/>
    <property type="molecule type" value="Genomic_DNA"/>
</dbReference>
<feature type="transmembrane region" description="Helical" evidence="10">
    <location>
        <begin position="1281"/>
        <end position="1302"/>
    </location>
</feature>
<evidence type="ECO:0000313" key="14">
    <source>
        <dbReference type="Proteomes" id="UP000751190"/>
    </source>
</evidence>
<keyword evidence="4 10" id="KW-0812">Transmembrane</keyword>
<dbReference type="GO" id="GO:0046872">
    <property type="term" value="F:metal ion binding"/>
    <property type="evidence" value="ECO:0007669"/>
    <property type="project" value="UniProtKB-KW"/>
</dbReference>
<dbReference type="Pfam" id="PF16212">
    <property type="entry name" value="PhoLip_ATPase_C"/>
    <property type="match status" value="1"/>
</dbReference>
<dbReference type="Gene3D" id="1.20.1110.10">
    <property type="entry name" value="Calcium-transporting ATPase, transmembrane domain"/>
    <property type="match status" value="1"/>
</dbReference>
<keyword evidence="7 10" id="KW-1133">Transmembrane helix</keyword>
<evidence type="ECO:0000259" key="11">
    <source>
        <dbReference type="Pfam" id="PF16209"/>
    </source>
</evidence>